<keyword evidence="9" id="KW-1185">Reference proteome</keyword>
<dbReference type="SUPFAM" id="SSF56204">
    <property type="entry name" value="Hect, E3 ligase catalytic domain"/>
    <property type="match status" value="1"/>
</dbReference>
<evidence type="ECO:0000256" key="1">
    <source>
        <dbReference type="ARBA" id="ARBA00000885"/>
    </source>
</evidence>
<feature type="domain" description="HECT" evidence="7">
    <location>
        <begin position="652"/>
        <end position="1027"/>
    </location>
</feature>
<gene>
    <name evidence="8" type="ORF">NA57DRAFT_76633</name>
</gene>
<reference evidence="8" key="1">
    <citation type="journal article" date="2020" name="Stud. Mycol.">
        <title>101 Dothideomycetes genomes: a test case for predicting lifestyles and emergence of pathogens.</title>
        <authorList>
            <person name="Haridas S."/>
            <person name="Albert R."/>
            <person name="Binder M."/>
            <person name="Bloem J."/>
            <person name="Labutti K."/>
            <person name="Salamov A."/>
            <person name="Andreopoulos B."/>
            <person name="Baker S."/>
            <person name="Barry K."/>
            <person name="Bills G."/>
            <person name="Bluhm B."/>
            <person name="Cannon C."/>
            <person name="Castanera R."/>
            <person name="Culley D."/>
            <person name="Daum C."/>
            <person name="Ezra D."/>
            <person name="Gonzalez J."/>
            <person name="Henrissat B."/>
            <person name="Kuo A."/>
            <person name="Liang C."/>
            <person name="Lipzen A."/>
            <person name="Lutzoni F."/>
            <person name="Magnuson J."/>
            <person name="Mondo S."/>
            <person name="Nolan M."/>
            <person name="Ohm R."/>
            <person name="Pangilinan J."/>
            <person name="Park H.-J."/>
            <person name="Ramirez L."/>
            <person name="Alfaro M."/>
            <person name="Sun H."/>
            <person name="Tritt A."/>
            <person name="Yoshinaga Y."/>
            <person name="Zwiers L.-H."/>
            <person name="Turgeon B."/>
            <person name="Goodwin S."/>
            <person name="Spatafora J."/>
            <person name="Crous P."/>
            <person name="Grigoriev I."/>
        </authorList>
    </citation>
    <scope>NUCLEOTIDE SEQUENCE</scope>
    <source>
        <strain evidence="8">CBS 133067</strain>
    </source>
</reference>
<dbReference type="PROSITE" id="PS50237">
    <property type="entry name" value="HECT"/>
    <property type="match status" value="1"/>
</dbReference>
<dbReference type="PANTHER" id="PTHR45700:SF8">
    <property type="entry name" value="HECT-TYPE E3 UBIQUITIN TRANSFERASE"/>
    <property type="match status" value="1"/>
</dbReference>
<dbReference type="Pfam" id="PF00632">
    <property type="entry name" value="HECT"/>
    <property type="match status" value="1"/>
</dbReference>
<dbReference type="InterPro" id="IPR042556">
    <property type="entry name" value="AZUL_sf"/>
</dbReference>
<evidence type="ECO:0000313" key="9">
    <source>
        <dbReference type="Proteomes" id="UP000799772"/>
    </source>
</evidence>
<dbReference type="OrthoDB" id="5981550at2759"/>
<dbReference type="CDD" id="cd00078">
    <property type="entry name" value="HECTc"/>
    <property type="match status" value="1"/>
</dbReference>
<accession>A0A9P4M4K6</accession>
<dbReference type="FunFam" id="3.30.2410.10:FF:000003">
    <property type="entry name" value="probable E3 ubiquitin-protein ligase HERC4 isoform X1"/>
    <property type="match status" value="1"/>
</dbReference>
<dbReference type="GO" id="GO:0061630">
    <property type="term" value="F:ubiquitin protein ligase activity"/>
    <property type="evidence" value="ECO:0007669"/>
    <property type="project" value="UniProtKB-EC"/>
</dbReference>
<evidence type="ECO:0000256" key="6">
    <source>
        <dbReference type="SAM" id="MobiDB-lite"/>
    </source>
</evidence>
<name>A0A9P4M4K6_9PEZI</name>
<dbReference type="InterPro" id="IPR044611">
    <property type="entry name" value="E3A/B/C-like"/>
</dbReference>
<dbReference type="AlphaFoldDB" id="A0A9P4M4K6"/>
<dbReference type="Gene3D" id="6.10.130.10">
    <property type="entry name" value="Ubiquitin-protein ligase E3A, N-terminal zinc-binding domain (AZUL)"/>
    <property type="match status" value="1"/>
</dbReference>
<evidence type="ECO:0000256" key="5">
    <source>
        <dbReference type="PROSITE-ProRule" id="PRU00104"/>
    </source>
</evidence>
<sequence length="1027" mass="116847">MARQTPDTFDSAHCRTPEELRPNGNVSDDVNLETLEPDPSPSNNSKLDEIDLDDAYDRRVVEFKWLVRRYILQLRYGCTSSDCTTLHCWSCKKRLPRTPPRRPNAYTARMQAYALATRPRPYEALCHNPPSVQAKEYRLLEDMDPVIFYVGAESGGDNMGPGKPWEIATYEPSGTIFGRTEYHELDENRLSKLVTSYSVPEADRACDDESVVQQKSQPNGPKNSIWLAFHVALQSKKDFKSLTQCVFDTVALLTFEKSNAPRLGAFGMNKNTPRKNITFYRWPNPNHQQSLLEARGLADEIWANLEIATARFILPSAAIFPSGGFRLLEYLSFTIGRLFTPPPFKQIIEQGIPLHDTEYIPDEVVVRIVSSSFLLLSLAFGVDVKPYPQRYTKWSGGWFTNEPLANEPALRFVYRLVRGVAARRCHLEILNATIMGQNSTKISDSQGHSVSFIKHLLKEFASHQHLYQHSLVKNNQNPEWSLPGAIVDWLRTLILQQWNGETIVNRWSAVGAAMELLNEMYVAEELLGLQFENDPIDISFLPDTLDDQALATSFMKYQQSPNTMHILSFPVLFLKSIVRPFRAINYAKMLEAYRTSGTPLKVARIFDYGNVPLERVSYLRSRLAIANSKTLLLDVRREHALEDAFNQLRGREKRELIKPLKVKVGEDEGEQGIDQGGVTQEFFHIVFQKVFEPDYGMFTTDPATHMSWFRPLSPVALYQWELVGVLLSLAVYNGAIVPVNFPLCLYQRLLTGKEATTIEEIEDGWPDLAKGLRQLRDWDPKDGDVAEVFAREFKFTINSPTGFDHAWLYCGGRTPVEVSAPGTDGYTVHYDMPNGKGGLNETESKDAWRRTYSSGGMVTNENRHIFIKEYIRFLTVTSIESQYEAFARGFYTCLDTVALSILTPKYLQLILQGRQDLDIEGLEEITMYEGGYSPTHRIVEWFWEIVKAWSPDKQRSLLEFVTASDRVPISGIGSIKFIIQKDGSDSDRLPSSHTCYGYLLIPEYESKEQLEKRLSFALECGRGFGTP</sequence>
<dbReference type="PANTHER" id="PTHR45700">
    <property type="entry name" value="UBIQUITIN-PROTEIN LIGASE E3C"/>
    <property type="match status" value="1"/>
</dbReference>
<feature type="region of interest" description="Disordered" evidence="6">
    <location>
        <begin position="1"/>
        <end position="47"/>
    </location>
</feature>
<keyword evidence="3" id="KW-0808">Transferase</keyword>
<organism evidence="8 9">
    <name type="scientific">Rhizodiscina lignyota</name>
    <dbReference type="NCBI Taxonomy" id="1504668"/>
    <lineage>
        <taxon>Eukaryota</taxon>
        <taxon>Fungi</taxon>
        <taxon>Dikarya</taxon>
        <taxon>Ascomycota</taxon>
        <taxon>Pezizomycotina</taxon>
        <taxon>Dothideomycetes</taxon>
        <taxon>Pleosporomycetidae</taxon>
        <taxon>Aulographales</taxon>
        <taxon>Rhizodiscinaceae</taxon>
        <taxon>Rhizodiscina</taxon>
    </lineage>
</organism>
<dbReference type="InterPro" id="IPR035983">
    <property type="entry name" value="Hect_E3_ubiquitin_ligase"/>
</dbReference>
<proteinExistence type="predicted"/>
<evidence type="ECO:0000256" key="3">
    <source>
        <dbReference type="ARBA" id="ARBA00022679"/>
    </source>
</evidence>
<dbReference type="Pfam" id="PF16558">
    <property type="entry name" value="AZUL"/>
    <property type="match status" value="1"/>
</dbReference>
<comment type="caution">
    <text evidence="8">The sequence shown here is derived from an EMBL/GenBank/DDBJ whole genome shotgun (WGS) entry which is preliminary data.</text>
</comment>
<evidence type="ECO:0000256" key="2">
    <source>
        <dbReference type="ARBA" id="ARBA00012485"/>
    </source>
</evidence>
<dbReference type="InterPro" id="IPR000569">
    <property type="entry name" value="HECT_dom"/>
</dbReference>
<comment type="catalytic activity">
    <reaction evidence="1">
        <text>S-ubiquitinyl-[E2 ubiquitin-conjugating enzyme]-L-cysteine + [acceptor protein]-L-lysine = [E2 ubiquitin-conjugating enzyme]-L-cysteine + N(6)-ubiquitinyl-[acceptor protein]-L-lysine.</text>
        <dbReference type="EC" id="2.3.2.26"/>
    </reaction>
</comment>
<evidence type="ECO:0000256" key="4">
    <source>
        <dbReference type="ARBA" id="ARBA00022786"/>
    </source>
</evidence>
<dbReference type="SMART" id="SM00119">
    <property type="entry name" value="HECTc"/>
    <property type="match status" value="1"/>
</dbReference>
<keyword evidence="4 5" id="KW-0833">Ubl conjugation pathway</keyword>
<protein>
    <recommendedName>
        <fullName evidence="2">HECT-type E3 ubiquitin transferase</fullName>
        <ecNumber evidence="2">2.3.2.26</ecNumber>
    </recommendedName>
</protein>
<dbReference type="Gene3D" id="3.30.2410.10">
    <property type="entry name" value="Hect, E3 ligase catalytic domain"/>
    <property type="match status" value="1"/>
</dbReference>
<dbReference type="Gene3D" id="3.90.1750.10">
    <property type="entry name" value="Hect, E3 ligase catalytic domains"/>
    <property type="match status" value="1"/>
</dbReference>
<feature type="compositionally biased region" description="Basic and acidic residues" evidence="6">
    <location>
        <begin position="10"/>
        <end position="21"/>
    </location>
</feature>
<dbReference type="Proteomes" id="UP000799772">
    <property type="component" value="Unassembled WGS sequence"/>
</dbReference>
<feature type="active site" description="Glycyl thioester intermediate" evidence="5">
    <location>
        <position position="995"/>
    </location>
</feature>
<dbReference type="InterPro" id="IPR032353">
    <property type="entry name" value="AZUL"/>
</dbReference>
<evidence type="ECO:0000313" key="8">
    <source>
        <dbReference type="EMBL" id="KAF2097826.1"/>
    </source>
</evidence>
<dbReference type="EC" id="2.3.2.26" evidence="2"/>
<dbReference type="GO" id="GO:0000209">
    <property type="term" value="P:protein polyubiquitination"/>
    <property type="evidence" value="ECO:0007669"/>
    <property type="project" value="InterPro"/>
</dbReference>
<evidence type="ECO:0000259" key="7">
    <source>
        <dbReference type="PROSITE" id="PS50237"/>
    </source>
</evidence>
<dbReference type="EMBL" id="ML978127">
    <property type="protein sequence ID" value="KAF2097826.1"/>
    <property type="molecule type" value="Genomic_DNA"/>
</dbReference>